<sequence>MAGSSIPELVSALGREEFPRSRLAEELSRQGYCRVSDRIALLANQGVVRRITRDWFVLGTLWRKRNLHLRWLANQLLLPSTLSLEYALGFYGLIPEATGTFTSVTPRRGRGFETSEGSFLYTAIPSRAFPCGRTLASLGEERFFLASPEKALADKVWTERLPTPVDWEVYLVEDLRLDEGFWSSARMEELRRFAAAYGSRKLSSLASFFEKWRGGRPRGR</sequence>
<dbReference type="Proteomes" id="UP000005096">
    <property type="component" value="Chromosome"/>
</dbReference>
<protein>
    <recommendedName>
        <fullName evidence="3">Transcriptional regulator, AbiEi antitoxin, Type IV TA system</fullName>
    </recommendedName>
</protein>
<evidence type="ECO:0000313" key="1">
    <source>
        <dbReference type="EMBL" id="EFQ24448.1"/>
    </source>
</evidence>
<evidence type="ECO:0000313" key="2">
    <source>
        <dbReference type="Proteomes" id="UP000005096"/>
    </source>
</evidence>
<organism evidence="1 2">
    <name type="scientific">Aminomonas paucivorans DSM 12260</name>
    <dbReference type="NCBI Taxonomy" id="584708"/>
    <lineage>
        <taxon>Bacteria</taxon>
        <taxon>Thermotogati</taxon>
        <taxon>Synergistota</taxon>
        <taxon>Synergistia</taxon>
        <taxon>Synergistales</taxon>
        <taxon>Synergistaceae</taxon>
        <taxon>Aminomonas</taxon>
    </lineage>
</organism>
<keyword evidence="2" id="KW-1185">Reference proteome</keyword>
<dbReference type="AlphaFoldDB" id="E3CXK4"/>
<evidence type="ECO:0008006" key="3">
    <source>
        <dbReference type="Google" id="ProtNLM"/>
    </source>
</evidence>
<dbReference type="EMBL" id="CM001022">
    <property type="protein sequence ID" value="EFQ24448.1"/>
    <property type="molecule type" value="Genomic_DNA"/>
</dbReference>
<proteinExistence type="predicted"/>
<dbReference type="eggNOG" id="COG5340">
    <property type="taxonomic scope" value="Bacteria"/>
</dbReference>
<dbReference type="HOGENOM" id="CLU_106624_1_0_0"/>
<dbReference type="STRING" id="584708.Apau_2037"/>
<name>E3CXK4_9BACT</name>
<dbReference type="PaxDb" id="584708-Apau_2037"/>
<accession>E3CXK4</accession>
<gene>
    <name evidence="1" type="ORF">Apau_2037</name>
</gene>
<reference evidence="1 2" key="1">
    <citation type="journal article" date="2010" name="Stand. Genomic Sci.">
        <title>Non-contiguous finished genome sequence of Aminomonas paucivorans type strain (GLU-3).</title>
        <authorList>
            <person name="Pitluck S."/>
            <person name="Yasawong M."/>
            <person name="Held B."/>
            <person name="Lapidus A."/>
            <person name="Nolan M."/>
            <person name="Copeland A."/>
            <person name="Lucas S."/>
            <person name="Del Rio T.G."/>
            <person name="Tice H."/>
            <person name="Cheng J.F."/>
            <person name="Chertkov O."/>
            <person name="Goodwin L."/>
            <person name="Tapia R."/>
            <person name="Han C."/>
            <person name="Liolios K."/>
            <person name="Ivanova N."/>
            <person name="Mavromatis K."/>
            <person name="Ovchinnikova G."/>
            <person name="Pati A."/>
            <person name="Chen A."/>
            <person name="Palaniappan K."/>
            <person name="Land M."/>
            <person name="Hauser L."/>
            <person name="Chang Y.J."/>
            <person name="Jeffries C.D."/>
            <person name="Pukall R."/>
            <person name="Spring S."/>
            <person name="Rohde M."/>
            <person name="Sikorski J."/>
            <person name="Goker M."/>
            <person name="Woyke T."/>
            <person name="Bristow J."/>
            <person name="Eisen J.A."/>
            <person name="Markowitz V."/>
            <person name="Hugenholtz P."/>
            <person name="Kyrpides N.C."/>
            <person name="Klenk H.P."/>
        </authorList>
    </citation>
    <scope>NUCLEOTIDE SEQUENCE [LARGE SCALE GENOMIC DNA]</scope>
    <source>
        <strain evidence="1 2">DSM 12260</strain>
    </source>
</reference>
<dbReference type="OrthoDB" id="191172at2"/>
<dbReference type="RefSeq" id="WP_006301686.1">
    <property type="nucleotide sequence ID" value="NZ_CM001022.1"/>
</dbReference>